<evidence type="ECO:0000259" key="2">
    <source>
        <dbReference type="PROSITE" id="PS50056"/>
    </source>
</evidence>
<dbReference type="InterPro" id="IPR016130">
    <property type="entry name" value="Tyr_Pase_AS"/>
</dbReference>
<feature type="transmembrane region" description="Helical" evidence="1">
    <location>
        <begin position="24"/>
        <end position="48"/>
    </location>
</feature>
<keyword evidence="4" id="KW-1185">Reference proteome</keyword>
<evidence type="ECO:0000313" key="4">
    <source>
        <dbReference type="Proteomes" id="UP000316429"/>
    </source>
</evidence>
<dbReference type="InterPro" id="IPR026893">
    <property type="entry name" value="Tyr/Ser_Pase_IphP-type"/>
</dbReference>
<name>A0A504UKF3_9HYPH</name>
<dbReference type="PROSITE" id="PS00383">
    <property type="entry name" value="TYR_PHOSPHATASE_1"/>
    <property type="match status" value="1"/>
</dbReference>
<protein>
    <submittedName>
        <fullName evidence="3">Protein tyrosine phosphatase</fullName>
    </submittedName>
</protein>
<dbReference type="OrthoDB" id="9814896at2"/>
<evidence type="ECO:0000256" key="1">
    <source>
        <dbReference type="SAM" id="Phobius"/>
    </source>
</evidence>
<keyword evidence="1" id="KW-0812">Transmembrane</keyword>
<comment type="caution">
    <text evidence="3">The sequence shown here is derived from an EMBL/GenBank/DDBJ whole genome shotgun (WGS) entry which is preliminary data.</text>
</comment>
<dbReference type="SUPFAM" id="SSF52799">
    <property type="entry name" value="(Phosphotyrosine protein) phosphatases II"/>
    <property type="match status" value="1"/>
</dbReference>
<dbReference type="Gene3D" id="3.90.190.10">
    <property type="entry name" value="Protein tyrosine phosphatase superfamily"/>
    <property type="match status" value="1"/>
</dbReference>
<gene>
    <name evidence="3" type="ORF">FJQ55_10365</name>
</gene>
<keyword evidence="1" id="KW-1133">Transmembrane helix</keyword>
<reference evidence="3 4" key="1">
    <citation type="submission" date="2019-06" db="EMBL/GenBank/DDBJ databases">
        <title>Rhizobium sp. CL12 isolated from roots of soybean.</title>
        <authorList>
            <person name="Wang C."/>
        </authorList>
    </citation>
    <scope>NUCLEOTIDE SEQUENCE [LARGE SCALE GENOMIC DNA]</scope>
    <source>
        <strain evidence="3 4">CL12</strain>
    </source>
</reference>
<dbReference type="Proteomes" id="UP000316429">
    <property type="component" value="Unassembled WGS sequence"/>
</dbReference>
<organism evidence="3 4">
    <name type="scientific">Rhizobium glycinendophyticum</name>
    <dbReference type="NCBI Taxonomy" id="2589807"/>
    <lineage>
        <taxon>Bacteria</taxon>
        <taxon>Pseudomonadati</taxon>
        <taxon>Pseudomonadota</taxon>
        <taxon>Alphaproteobacteria</taxon>
        <taxon>Hyphomicrobiales</taxon>
        <taxon>Rhizobiaceae</taxon>
        <taxon>Rhizobium/Agrobacterium group</taxon>
        <taxon>Rhizobium</taxon>
    </lineage>
</organism>
<sequence length="206" mass="22566">MGGLDDTGQTADRSVRDRSRWRRVVFRTGLSIVSLAALFGAYVGILILSGNFHEVVPGRFYRSAQLSGVRLGEEIDRYGIKTVINLRGEGVGKGWYDDEVAATAAHGATHIDFGMSARKDLTPEKTQQLLALLKSAEQPILVHCMSGADRTGLASVIFLQQVAGVDEEEAEWQLSPLYGHINLPFLAAYAMDDTWEKLEKVIGLDS</sequence>
<proteinExistence type="predicted"/>
<dbReference type="EMBL" id="VFYP01000001">
    <property type="protein sequence ID" value="TPP11195.1"/>
    <property type="molecule type" value="Genomic_DNA"/>
</dbReference>
<dbReference type="InterPro" id="IPR000387">
    <property type="entry name" value="Tyr_Pase_dom"/>
</dbReference>
<dbReference type="GO" id="GO:0004721">
    <property type="term" value="F:phosphoprotein phosphatase activity"/>
    <property type="evidence" value="ECO:0007669"/>
    <property type="project" value="InterPro"/>
</dbReference>
<dbReference type="RefSeq" id="WP_140827708.1">
    <property type="nucleotide sequence ID" value="NZ_VFYP01000001.1"/>
</dbReference>
<dbReference type="Pfam" id="PF13350">
    <property type="entry name" value="Y_phosphatase3"/>
    <property type="match status" value="1"/>
</dbReference>
<feature type="domain" description="Tyrosine specific protein phosphatases" evidence="2">
    <location>
        <begin position="127"/>
        <end position="170"/>
    </location>
</feature>
<evidence type="ECO:0000313" key="3">
    <source>
        <dbReference type="EMBL" id="TPP11195.1"/>
    </source>
</evidence>
<keyword evidence="1" id="KW-0472">Membrane</keyword>
<accession>A0A504UKF3</accession>
<dbReference type="PROSITE" id="PS50056">
    <property type="entry name" value="TYR_PHOSPHATASE_2"/>
    <property type="match status" value="1"/>
</dbReference>
<dbReference type="InterPro" id="IPR029021">
    <property type="entry name" value="Prot-tyrosine_phosphatase-like"/>
</dbReference>
<dbReference type="AlphaFoldDB" id="A0A504UKF3"/>